<evidence type="ECO:0000256" key="8">
    <source>
        <dbReference type="SAM" id="Phobius"/>
    </source>
</evidence>
<comment type="caution">
    <text evidence="10">The sequence shown here is derived from an EMBL/GenBank/DDBJ whole genome shotgun (WGS) entry which is preliminary data.</text>
</comment>
<comment type="subcellular location">
    <subcellularLocation>
        <location evidence="1">Cell membrane</location>
        <topology evidence="1">Multi-pass membrane protein</topology>
    </subcellularLocation>
    <subcellularLocation>
        <location evidence="7">Membrane</location>
        <topology evidence="7">Multi-pass membrane protein</topology>
    </subcellularLocation>
</comment>
<feature type="transmembrane region" description="Helical" evidence="8">
    <location>
        <begin position="136"/>
        <end position="154"/>
    </location>
</feature>
<accession>A0A923G0V8</accession>
<dbReference type="PANTHER" id="PTHR42703:SF1">
    <property type="entry name" value="NA(+)_H(+) ANTIPORTER SUBUNIT D1"/>
    <property type="match status" value="1"/>
</dbReference>
<dbReference type="EMBL" id="JABWRE020000001">
    <property type="protein sequence ID" value="MBV4535375.1"/>
    <property type="molecule type" value="Genomic_DNA"/>
</dbReference>
<evidence type="ECO:0000256" key="4">
    <source>
        <dbReference type="ARBA" id="ARBA00022692"/>
    </source>
</evidence>
<organism evidence="10">
    <name type="scientific">Pseudomonas urmiensis</name>
    <dbReference type="NCBI Taxonomy" id="2745493"/>
    <lineage>
        <taxon>Bacteria</taxon>
        <taxon>Pseudomonadati</taxon>
        <taxon>Pseudomonadota</taxon>
        <taxon>Gammaproteobacteria</taxon>
        <taxon>Pseudomonadales</taxon>
        <taxon>Pseudomonadaceae</taxon>
        <taxon>Pseudomonas</taxon>
    </lineage>
</organism>
<feature type="transmembrane region" description="Helical" evidence="8">
    <location>
        <begin position="455"/>
        <end position="476"/>
    </location>
</feature>
<evidence type="ECO:0000256" key="5">
    <source>
        <dbReference type="ARBA" id="ARBA00022989"/>
    </source>
</evidence>
<dbReference type="InterPro" id="IPR050586">
    <property type="entry name" value="CPA3_Na-H_Antiporter_D"/>
</dbReference>
<evidence type="ECO:0000256" key="1">
    <source>
        <dbReference type="ARBA" id="ARBA00004651"/>
    </source>
</evidence>
<feature type="transmembrane region" description="Helical" evidence="8">
    <location>
        <begin position="284"/>
        <end position="304"/>
    </location>
</feature>
<name>A0A923G0V8_9PSED</name>
<reference evidence="10" key="2">
    <citation type="submission" date="2020-07" db="EMBL/GenBank/DDBJ databases">
        <authorList>
            <person name="Lood C."/>
            <person name="Girard L."/>
        </authorList>
    </citation>
    <scope>NUCLEOTIDE SEQUENCE</scope>
    <source>
        <strain evidence="10">SWRI10</strain>
    </source>
</reference>
<feature type="transmembrane region" description="Helical" evidence="8">
    <location>
        <begin position="111"/>
        <end position="130"/>
    </location>
</feature>
<feature type="transmembrane region" description="Helical" evidence="8">
    <location>
        <begin position="338"/>
        <end position="358"/>
    </location>
</feature>
<protein>
    <submittedName>
        <fullName evidence="10">Monovalent cation/H+ antiporter subunit D</fullName>
    </submittedName>
</protein>
<keyword evidence="6 8" id="KW-0472">Membrane</keyword>
<feature type="transmembrane region" description="Helical" evidence="8">
    <location>
        <begin position="6"/>
        <end position="26"/>
    </location>
</feature>
<evidence type="ECO:0000256" key="7">
    <source>
        <dbReference type="RuleBase" id="RU000320"/>
    </source>
</evidence>
<evidence type="ECO:0000313" key="11">
    <source>
        <dbReference type="EMBL" id="MBV4535375.1"/>
    </source>
</evidence>
<feature type="transmembrane region" description="Helical" evidence="8">
    <location>
        <begin position="211"/>
        <end position="233"/>
    </location>
</feature>
<dbReference type="PANTHER" id="PTHR42703">
    <property type="entry name" value="NADH DEHYDROGENASE"/>
    <property type="match status" value="1"/>
</dbReference>
<keyword evidence="4 7" id="KW-0812">Transmembrane</keyword>
<keyword evidence="5 8" id="KW-1133">Transmembrane helix</keyword>
<evidence type="ECO:0000313" key="10">
    <source>
        <dbReference type="EMBL" id="MBC3442229.1"/>
    </source>
</evidence>
<evidence type="ECO:0000256" key="2">
    <source>
        <dbReference type="ARBA" id="ARBA00005346"/>
    </source>
</evidence>
<dbReference type="InterPro" id="IPR001750">
    <property type="entry name" value="ND/Mrp_TM"/>
</dbReference>
<dbReference type="AlphaFoldDB" id="A0A923G0V8"/>
<feature type="transmembrane region" description="Helical" evidence="8">
    <location>
        <begin position="497"/>
        <end position="516"/>
    </location>
</feature>
<dbReference type="EMBL" id="JABWRE010000011">
    <property type="protein sequence ID" value="MBC3442229.1"/>
    <property type="molecule type" value="Genomic_DNA"/>
</dbReference>
<dbReference type="Pfam" id="PF00361">
    <property type="entry name" value="Proton_antipo_M"/>
    <property type="match status" value="1"/>
</dbReference>
<feature type="transmembrane region" description="Helical" evidence="8">
    <location>
        <begin position="166"/>
        <end position="191"/>
    </location>
</feature>
<feature type="transmembrane region" description="Helical" evidence="8">
    <location>
        <begin position="38"/>
        <end position="56"/>
    </location>
</feature>
<feature type="transmembrane region" description="Helical" evidence="8">
    <location>
        <begin position="76"/>
        <end position="104"/>
    </location>
</feature>
<comment type="similarity">
    <text evidence="2">Belongs to the CPA3 antiporters (TC 2.A.63) subunit D family.</text>
</comment>
<evidence type="ECO:0000259" key="9">
    <source>
        <dbReference type="Pfam" id="PF00361"/>
    </source>
</evidence>
<feature type="transmembrane region" description="Helical" evidence="8">
    <location>
        <begin position="311"/>
        <end position="332"/>
    </location>
</feature>
<dbReference type="Proteomes" id="UP000599879">
    <property type="component" value="Unassembled WGS sequence"/>
</dbReference>
<feature type="transmembrane region" description="Helical" evidence="8">
    <location>
        <begin position="401"/>
        <end position="423"/>
    </location>
</feature>
<sequence length="558" mass="59315">MSWMNQLIIAPILLPLVTASLMLLLGEKRRRLKGHLNLLSSIIGLAIAITLLTWVRTQGQAESIGVYLPGNWPAPFGIVLVVDHLSALMLTLTGIVGVSALLFARARWDGAGASFHALFQIQLMGLYGAFLTADLFNLFVFFEVLLAASYGLLLHGSGRARVKAGLHYIAINLFASSLFLVGAAMLYGVTGTLNMADLALKIPLVPEADRGLLHAGAAILAMAFLAKAGIWPLNFWLVPAYASASAPVAALFAIMTKVGLYAVLRLWTLLFSGQAGASAHFGGQWLIYGGLATLAVAAVCILAAQRLERMAALSILVSAGTLMAAVGFGQPILTGSALFYLVSSTLALCALFLLAELVERSRSANEAPLDDDEGMPSPLESLHPPKGINLDDEQKAVIGQIIPWTMAFLGLSFIACALLIIGMPPLSGFIGKLGLISALFNPLGLGTAPEQPLSAAGWALVTLLILSGMASLIAFGRVGIQRFWKPEERPSPLLRRYECLPIVILLGLCIILSFRAEPLLRYTQDTAASLQAPDAYIEAVMATRPVPGPTTFDVQVQP</sequence>
<dbReference type="RefSeq" id="WP_186555773.1">
    <property type="nucleotide sequence ID" value="NZ_JABWRE020000001.1"/>
</dbReference>
<dbReference type="GO" id="GO:0005886">
    <property type="term" value="C:plasma membrane"/>
    <property type="evidence" value="ECO:0007669"/>
    <property type="project" value="UniProtKB-SubCell"/>
</dbReference>
<gene>
    <name evidence="11" type="ORF">HU737_005200</name>
    <name evidence="10" type="ORF">HU737_16170</name>
</gene>
<reference evidence="11" key="3">
    <citation type="submission" date="2021-06" db="EMBL/GenBank/DDBJ databases">
        <title>Updating the genus Pseudomonas: Description of 43 new species and partition of the Pseudomonas putida group.</title>
        <authorList>
            <person name="Girard L."/>
            <person name="Lood C."/>
            <person name="Vandamme P."/>
            <person name="Rokni-Zadeh H."/>
            <person name="Van Noort V."/>
            <person name="Hofte M."/>
            <person name="Lavigne R."/>
            <person name="De Mot R."/>
        </authorList>
    </citation>
    <scope>NUCLEOTIDE SEQUENCE</scope>
    <source>
        <strain evidence="11">SWRI10</strain>
    </source>
</reference>
<keyword evidence="3" id="KW-1003">Cell membrane</keyword>
<dbReference type="NCBIfam" id="NF009309">
    <property type="entry name" value="PRK12666.1"/>
    <property type="match status" value="1"/>
</dbReference>
<proteinExistence type="inferred from homology"/>
<evidence type="ECO:0000256" key="6">
    <source>
        <dbReference type="ARBA" id="ARBA00023136"/>
    </source>
</evidence>
<evidence type="ECO:0000256" key="3">
    <source>
        <dbReference type="ARBA" id="ARBA00022475"/>
    </source>
</evidence>
<feature type="transmembrane region" description="Helical" evidence="8">
    <location>
        <begin position="240"/>
        <end position="264"/>
    </location>
</feature>
<reference evidence="10" key="1">
    <citation type="journal article" date="2020" name="Microorganisms">
        <title>Reliable Identification of Environmental Pseudomonas Isolates Using the rpoD Gene.</title>
        <authorList>
            <consortium name="The Broad Institute Genome Sequencing Platform"/>
            <person name="Girard L."/>
            <person name="Lood C."/>
            <person name="Rokni-Zadeh H."/>
            <person name="van Noort V."/>
            <person name="Lavigne R."/>
            <person name="De Mot R."/>
        </authorList>
    </citation>
    <scope>NUCLEOTIDE SEQUENCE</scope>
    <source>
        <strain evidence="10">SWRI10</strain>
    </source>
</reference>
<feature type="domain" description="NADH:quinone oxidoreductase/Mrp antiporter transmembrane" evidence="9">
    <location>
        <begin position="134"/>
        <end position="441"/>
    </location>
</feature>